<comment type="pathway">
    <text evidence="2">Cofactor biosynthesis; tetrahydrofolate biosynthesis; 2-amino-4-hydroxy-6-hydroxymethyl-7,8-dihydropteridine diphosphate from 7,8-dihydroneopterin triphosphate: step 4/4.</text>
</comment>
<evidence type="ECO:0000256" key="1">
    <source>
        <dbReference type="ARBA" id="ARBA00000198"/>
    </source>
</evidence>
<keyword evidence="6 10" id="KW-0418">Kinase</keyword>
<dbReference type="InterPro" id="IPR000550">
    <property type="entry name" value="Hppk"/>
</dbReference>
<proteinExistence type="predicted"/>
<evidence type="ECO:0000259" key="9">
    <source>
        <dbReference type="PROSITE" id="PS00794"/>
    </source>
</evidence>
<dbReference type="GO" id="GO:0046654">
    <property type="term" value="P:tetrahydrofolate biosynthetic process"/>
    <property type="evidence" value="ECO:0007669"/>
    <property type="project" value="UniProtKB-UniPathway"/>
</dbReference>
<comment type="catalytic activity">
    <reaction evidence="1">
        <text>6-hydroxymethyl-7,8-dihydropterin + ATP = (7,8-dihydropterin-6-yl)methyl diphosphate + AMP + H(+)</text>
        <dbReference type="Rhea" id="RHEA:11412"/>
        <dbReference type="ChEBI" id="CHEBI:15378"/>
        <dbReference type="ChEBI" id="CHEBI:30616"/>
        <dbReference type="ChEBI" id="CHEBI:44841"/>
        <dbReference type="ChEBI" id="CHEBI:72950"/>
        <dbReference type="ChEBI" id="CHEBI:456215"/>
        <dbReference type="EC" id="2.7.6.3"/>
    </reaction>
</comment>
<dbReference type="SUPFAM" id="SSF55083">
    <property type="entry name" value="6-hydroxymethyl-7,8-dihydropterin pyrophosphokinase, HPPK"/>
    <property type="match status" value="1"/>
</dbReference>
<dbReference type="GO" id="GO:0003848">
    <property type="term" value="F:2-amino-4-hydroxy-6-hydroxymethyldihydropteridine diphosphokinase activity"/>
    <property type="evidence" value="ECO:0007669"/>
    <property type="project" value="UniProtKB-EC"/>
</dbReference>
<dbReference type="EMBL" id="JJRY01000027">
    <property type="protein sequence ID" value="KEF36444.1"/>
    <property type="molecule type" value="Genomic_DNA"/>
</dbReference>
<evidence type="ECO:0000256" key="5">
    <source>
        <dbReference type="ARBA" id="ARBA00022741"/>
    </source>
</evidence>
<dbReference type="GO" id="GO:0046656">
    <property type="term" value="P:folic acid biosynthetic process"/>
    <property type="evidence" value="ECO:0007669"/>
    <property type="project" value="UniProtKB-KW"/>
</dbReference>
<dbReference type="CDD" id="cd00483">
    <property type="entry name" value="HPPK"/>
    <property type="match status" value="1"/>
</dbReference>
<dbReference type="RefSeq" id="WP_035198306.1">
    <property type="nucleotide sequence ID" value="NZ_JJRY01000027.1"/>
</dbReference>
<keyword evidence="8" id="KW-0289">Folate biosynthesis</keyword>
<name>A0A072NFG8_SCHAZ</name>
<dbReference type="PATRIC" id="fig|1348973.3.peg.4288"/>
<dbReference type="UniPathway" id="UPA00077">
    <property type="reaction ID" value="UER00155"/>
</dbReference>
<dbReference type="GO" id="GO:0016301">
    <property type="term" value="F:kinase activity"/>
    <property type="evidence" value="ECO:0007669"/>
    <property type="project" value="UniProtKB-KW"/>
</dbReference>
<dbReference type="EC" id="2.7.6.3" evidence="3"/>
<dbReference type="Gene3D" id="3.30.70.560">
    <property type="entry name" value="7,8-Dihydro-6-hydroxymethylpterin-pyrophosphokinase HPPK"/>
    <property type="match status" value="1"/>
</dbReference>
<reference evidence="10 11" key="1">
    <citation type="submission" date="2014-04" db="EMBL/GenBank/DDBJ databases">
        <title>Draft genome sequence of Bacillus azotoformans MEV2011, a (co-) denitrifying strain unable to grow in the presence of oxygen.</title>
        <authorList>
            <person name="Nielsen M."/>
            <person name="Schreiber L."/>
            <person name="Finster K."/>
            <person name="Schramm A."/>
        </authorList>
    </citation>
    <scope>NUCLEOTIDE SEQUENCE [LARGE SCALE GENOMIC DNA]</scope>
    <source>
        <strain evidence="10 11">MEV2011</strain>
    </source>
</reference>
<organism evidence="10 11">
    <name type="scientific">Schinkia azotoformans MEV2011</name>
    <dbReference type="NCBI Taxonomy" id="1348973"/>
    <lineage>
        <taxon>Bacteria</taxon>
        <taxon>Bacillati</taxon>
        <taxon>Bacillota</taxon>
        <taxon>Bacilli</taxon>
        <taxon>Bacillales</taxon>
        <taxon>Bacillaceae</taxon>
        <taxon>Calidifontibacillus/Schinkia group</taxon>
        <taxon>Schinkia</taxon>
    </lineage>
</organism>
<accession>A0A072NFG8</accession>
<dbReference type="Proteomes" id="UP000027936">
    <property type="component" value="Unassembled WGS sequence"/>
</dbReference>
<dbReference type="NCBIfam" id="TIGR01498">
    <property type="entry name" value="folK"/>
    <property type="match status" value="1"/>
</dbReference>
<evidence type="ECO:0000256" key="8">
    <source>
        <dbReference type="ARBA" id="ARBA00022909"/>
    </source>
</evidence>
<evidence type="ECO:0000256" key="7">
    <source>
        <dbReference type="ARBA" id="ARBA00022840"/>
    </source>
</evidence>
<protein>
    <recommendedName>
        <fullName evidence="3">2-amino-4-hydroxy-6-hydroxymethyldihydropteridine diphosphokinase</fullName>
        <ecNumber evidence="3">2.7.6.3</ecNumber>
    </recommendedName>
</protein>
<evidence type="ECO:0000256" key="2">
    <source>
        <dbReference type="ARBA" id="ARBA00005051"/>
    </source>
</evidence>
<keyword evidence="4 10" id="KW-0808">Transferase</keyword>
<comment type="caution">
    <text evidence="10">The sequence shown here is derived from an EMBL/GenBank/DDBJ whole genome shotgun (WGS) entry which is preliminary data.</text>
</comment>
<dbReference type="Pfam" id="PF01288">
    <property type="entry name" value="HPPK"/>
    <property type="match status" value="1"/>
</dbReference>
<evidence type="ECO:0000313" key="11">
    <source>
        <dbReference type="Proteomes" id="UP000027936"/>
    </source>
</evidence>
<evidence type="ECO:0000256" key="6">
    <source>
        <dbReference type="ARBA" id="ARBA00022777"/>
    </source>
</evidence>
<evidence type="ECO:0000256" key="4">
    <source>
        <dbReference type="ARBA" id="ARBA00022679"/>
    </source>
</evidence>
<keyword evidence="5" id="KW-0547">Nucleotide-binding</keyword>
<evidence type="ECO:0000256" key="3">
    <source>
        <dbReference type="ARBA" id="ARBA00013253"/>
    </source>
</evidence>
<dbReference type="OrthoDB" id="9808041at2"/>
<dbReference type="PROSITE" id="PS00794">
    <property type="entry name" value="HPPK"/>
    <property type="match status" value="1"/>
</dbReference>
<dbReference type="GO" id="GO:0005524">
    <property type="term" value="F:ATP binding"/>
    <property type="evidence" value="ECO:0007669"/>
    <property type="project" value="UniProtKB-KW"/>
</dbReference>
<sequence>MNNIVYLALGTNQGDRENFLLTAIKLLDDCPHISLMDHSSIFETEPVGFTEQPKFLNMVIKLRTSLTAHELLEFTQKLEKDLGRKREIHWGPRTIDLDILLFNDENIESEHLKVPHPRMFERAFVIVPLLEINNDIFNQFKINADSLTEDKGVSLYIEREKVLRL</sequence>
<dbReference type="InterPro" id="IPR035907">
    <property type="entry name" value="Hppk_sf"/>
</dbReference>
<keyword evidence="7" id="KW-0067">ATP-binding</keyword>
<dbReference type="AlphaFoldDB" id="A0A072NFG8"/>
<dbReference type="PANTHER" id="PTHR43071:SF1">
    <property type="entry name" value="2-AMINO-4-HYDROXY-6-HYDROXYMETHYLDIHYDROPTERIDINE PYROPHOSPHOKINASE"/>
    <property type="match status" value="1"/>
</dbReference>
<feature type="domain" description="7,8-dihydro-6-hydroxymethylpterin-pyrophosphokinase" evidence="9">
    <location>
        <begin position="89"/>
        <end position="100"/>
    </location>
</feature>
<evidence type="ECO:0000313" key="10">
    <source>
        <dbReference type="EMBL" id="KEF36444.1"/>
    </source>
</evidence>
<dbReference type="PANTHER" id="PTHR43071">
    <property type="entry name" value="2-AMINO-4-HYDROXY-6-HYDROXYMETHYLDIHYDROPTERIDINE PYROPHOSPHOKINASE"/>
    <property type="match status" value="1"/>
</dbReference>
<gene>
    <name evidence="10" type="ORF">M670_04414</name>
</gene>